<dbReference type="SUPFAM" id="SSF56399">
    <property type="entry name" value="ADP-ribosylation"/>
    <property type="match status" value="1"/>
</dbReference>
<evidence type="ECO:0000313" key="6">
    <source>
        <dbReference type="EMBL" id="PZA14252.1"/>
    </source>
</evidence>
<dbReference type="GO" id="GO:0000215">
    <property type="term" value="F:tRNA 2'-phosphotransferase activity"/>
    <property type="evidence" value="ECO:0007669"/>
    <property type="project" value="TreeGrafter"/>
</dbReference>
<protein>
    <recommendedName>
        <fullName evidence="5">Probable RNA 2'-phosphotransferase</fullName>
        <ecNumber evidence="5">2.7.1.-</ecNumber>
    </recommendedName>
</protein>
<dbReference type="EMBL" id="QKOE01000055">
    <property type="protein sequence ID" value="PZA14252.1"/>
    <property type="molecule type" value="Genomic_DNA"/>
</dbReference>
<dbReference type="InterPro" id="IPR042080">
    <property type="entry name" value="RNA_2'-PTrans_N"/>
</dbReference>
<dbReference type="OrthoDB" id="4537997at2"/>
<evidence type="ECO:0000256" key="5">
    <source>
        <dbReference type="HAMAP-Rule" id="MF_00299"/>
    </source>
</evidence>
<sequence length="192" mass="21395">MQSHVAQFSKFLSFVLRHKPDAIGLKLDPQGWTSIDELIAKSDAAGTRFSREDLLHVVETSDKKRFSISADGQRIRAAQGHSVSVELGLSPRQPPSILYHGTATRFVDLILVEGLKPQSRQQVHLSADEATAHRVAQRHGKPAILKVEALRMHAQGFKFFLADNGVWLTAQVPPEFLKSTDLNQEPVNCRTR</sequence>
<dbReference type="InterPro" id="IPR042081">
    <property type="entry name" value="RNA_2'-PTrans_C"/>
</dbReference>
<gene>
    <name evidence="5" type="primary">kptA</name>
    <name evidence="6" type="ORF">DNK49_22880</name>
</gene>
<organism evidence="6 7">
    <name type="scientific">Parazoarcus communis SWub3 = DSM 12120</name>
    <dbReference type="NCBI Taxonomy" id="1121029"/>
    <lineage>
        <taxon>Bacteria</taxon>
        <taxon>Pseudomonadati</taxon>
        <taxon>Pseudomonadota</taxon>
        <taxon>Betaproteobacteria</taxon>
        <taxon>Rhodocyclales</taxon>
        <taxon>Zoogloeaceae</taxon>
        <taxon>Parazoarcus</taxon>
    </lineage>
</organism>
<dbReference type="Pfam" id="PF01885">
    <property type="entry name" value="PTS_2-RNA"/>
    <property type="match status" value="1"/>
</dbReference>
<dbReference type="InterPro" id="IPR022928">
    <property type="entry name" value="RNA_2'-PTrans_KptA"/>
</dbReference>
<dbReference type="RefSeq" id="WP_110530372.1">
    <property type="nucleotide sequence ID" value="NZ_QKOE01000055.1"/>
</dbReference>
<evidence type="ECO:0000256" key="2">
    <source>
        <dbReference type="ARBA" id="ARBA00022679"/>
    </source>
</evidence>
<reference evidence="6 7" key="1">
    <citation type="submission" date="2018-06" db="EMBL/GenBank/DDBJ databases">
        <title>Azoarcus communis strain SWub3 genome.</title>
        <authorList>
            <person name="Zorraquino Salvo V."/>
            <person name="Toubiana D."/>
            <person name="Blumwald E."/>
        </authorList>
    </citation>
    <scope>NUCLEOTIDE SEQUENCE [LARGE SCALE GENOMIC DNA]</scope>
    <source>
        <strain evidence="6 7">SWub3</strain>
    </source>
</reference>
<dbReference type="PANTHER" id="PTHR12684">
    <property type="entry name" value="PUTATIVE PHOSPHOTRANSFERASE"/>
    <property type="match status" value="1"/>
</dbReference>
<evidence type="ECO:0000256" key="4">
    <source>
        <dbReference type="ARBA" id="ARBA00025212"/>
    </source>
</evidence>
<keyword evidence="3 5" id="KW-0520">NAD</keyword>
<dbReference type="NCBIfam" id="NF002014">
    <property type="entry name" value="PRK00819.1-4"/>
    <property type="match status" value="1"/>
</dbReference>
<evidence type="ECO:0000256" key="1">
    <source>
        <dbReference type="ARBA" id="ARBA00009836"/>
    </source>
</evidence>
<dbReference type="Gene3D" id="1.10.10.970">
    <property type="entry name" value="RNA 2'-phosphotransferase, Tpt1/KptA family, N-terminal domain"/>
    <property type="match status" value="1"/>
</dbReference>
<dbReference type="Proteomes" id="UP000248259">
    <property type="component" value="Unassembled WGS sequence"/>
</dbReference>
<name>A0A323UMH8_9RHOO</name>
<evidence type="ECO:0000256" key="3">
    <source>
        <dbReference type="ARBA" id="ARBA00023027"/>
    </source>
</evidence>
<proteinExistence type="inferred from homology"/>
<dbReference type="HAMAP" id="MF_00299">
    <property type="entry name" value="KptA"/>
    <property type="match status" value="1"/>
</dbReference>
<evidence type="ECO:0000313" key="7">
    <source>
        <dbReference type="Proteomes" id="UP000248259"/>
    </source>
</evidence>
<dbReference type="AlphaFoldDB" id="A0A323UMH8"/>
<dbReference type="GO" id="GO:0003950">
    <property type="term" value="F:NAD+ poly-ADP-ribosyltransferase activity"/>
    <property type="evidence" value="ECO:0007669"/>
    <property type="project" value="InterPro"/>
</dbReference>
<comment type="function">
    <text evidence="4 5">Removes the 2'-phosphate from RNA via an intermediate in which the phosphate is ADP-ribosylated by NAD followed by a presumed transesterification to release the RNA and generate ADP-ribose 1''-2''-cyclic phosphate (APPR&gt;P). May function as an ADP-ribosylase.</text>
</comment>
<dbReference type="EC" id="2.7.1.-" evidence="5"/>
<keyword evidence="2 5" id="KW-0808">Transferase</keyword>
<dbReference type="PANTHER" id="PTHR12684:SF2">
    <property type="entry name" value="TRNA 2'-PHOSPHOTRANSFERASE 1"/>
    <property type="match status" value="1"/>
</dbReference>
<dbReference type="InterPro" id="IPR002745">
    <property type="entry name" value="Ptrans_KptA/Tpt1"/>
</dbReference>
<comment type="similarity">
    <text evidence="1 5">Belongs to the KptA/TPT1 family.</text>
</comment>
<dbReference type="Gene3D" id="3.20.170.30">
    <property type="match status" value="1"/>
</dbReference>
<dbReference type="GO" id="GO:0006388">
    <property type="term" value="P:tRNA splicing, via endonucleolytic cleavage and ligation"/>
    <property type="evidence" value="ECO:0007669"/>
    <property type="project" value="UniProtKB-UniRule"/>
</dbReference>
<keyword evidence="7" id="KW-1185">Reference proteome</keyword>
<accession>A0A323UMH8</accession>
<comment type="caution">
    <text evidence="6">The sequence shown here is derived from an EMBL/GenBank/DDBJ whole genome shotgun (WGS) entry which is preliminary data.</text>
</comment>